<dbReference type="Proteomes" id="UP000637359">
    <property type="component" value="Unassembled WGS sequence"/>
</dbReference>
<keyword evidence="3" id="KW-1185">Reference proteome</keyword>
<comment type="caution">
    <text evidence="2">The sequence shown here is derived from an EMBL/GenBank/DDBJ whole genome shotgun (WGS) entry which is preliminary data.</text>
</comment>
<organism evidence="2 3">
    <name type="scientific">Ornithinibacillus hominis</name>
    <dbReference type="NCBI Taxonomy" id="2763055"/>
    <lineage>
        <taxon>Bacteria</taxon>
        <taxon>Bacillati</taxon>
        <taxon>Bacillota</taxon>
        <taxon>Bacilli</taxon>
        <taxon>Bacillales</taxon>
        <taxon>Bacillaceae</taxon>
        <taxon>Ornithinibacillus</taxon>
    </lineage>
</organism>
<proteinExistence type="predicted"/>
<reference evidence="2" key="1">
    <citation type="submission" date="2020-08" db="EMBL/GenBank/DDBJ databases">
        <title>Genome public.</title>
        <authorList>
            <person name="Liu C."/>
            <person name="Sun Q."/>
        </authorList>
    </citation>
    <scope>NUCLEOTIDE SEQUENCE</scope>
    <source>
        <strain evidence="2">BX22</strain>
    </source>
</reference>
<gene>
    <name evidence="2" type="ORF">H8S33_15000</name>
</gene>
<dbReference type="EMBL" id="JACOOL010000012">
    <property type="protein sequence ID" value="MBC5638103.1"/>
    <property type="molecule type" value="Genomic_DNA"/>
</dbReference>
<dbReference type="RefSeq" id="WP_186870807.1">
    <property type="nucleotide sequence ID" value="NZ_JACOOL010000012.1"/>
</dbReference>
<dbReference type="AlphaFoldDB" id="A0A923L7Q7"/>
<feature type="domain" description="DinB-like" evidence="1">
    <location>
        <begin position="9"/>
        <end position="159"/>
    </location>
</feature>
<sequence length="171" mass="19721">MSQVITDYFQETRGALLRLIEGLSFEQFNATPNEEKWSVAQVCHHLALFELATIKAVKYGLREDNSTKSDPKDIKLILDRSKKAHAPKVVEPGGGPFELQEMVDMLRNTRKKLHETMDSLEDCTVLNEKSVVHPRFGLLSLHQWVETVPLHEQRHIEQIKEIMGRWAYGTR</sequence>
<evidence type="ECO:0000259" key="1">
    <source>
        <dbReference type="Pfam" id="PF12867"/>
    </source>
</evidence>
<dbReference type="Pfam" id="PF12867">
    <property type="entry name" value="DinB_2"/>
    <property type="match status" value="1"/>
</dbReference>
<dbReference type="Gene3D" id="1.20.120.450">
    <property type="entry name" value="dinb family like domain"/>
    <property type="match status" value="1"/>
</dbReference>
<accession>A0A923L7Q7</accession>
<dbReference type="InterPro" id="IPR034660">
    <property type="entry name" value="DinB/YfiT-like"/>
</dbReference>
<name>A0A923L7Q7_9BACI</name>
<dbReference type="InterPro" id="IPR024775">
    <property type="entry name" value="DinB-like"/>
</dbReference>
<dbReference type="SUPFAM" id="SSF109854">
    <property type="entry name" value="DinB/YfiT-like putative metalloenzymes"/>
    <property type="match status" value="1"/>
</dbReference>
<protein>
    <submittedName>
        <fullName evidence="2">DinB family protein</fullName>
    </submittedName>
</protein>
<evidence type="ECO:0000313" key="3">
    <source>
        <dbReference type="Proteomes" id="UP000637359"/>
    </source>
</evidence>
<evidence type="ECO:0000313" key="2">
    <source>
        <dbReference type="EMBL" id="MBC5638103.1"/>
    </source>
</evidence>